<dbReference type="AlphaFoldDB" id="A0A2H3JAR9"/>
<evidence type="ECO:0000313" key="1">
    <source>
        <dbReference type="EMBL" id="PCH39362.1"/>
    </source>
</evidence>
<reference evidence="1 2" key="1">
    <citation type="journal article" date="2012" name="Science">
        <title>The Paleozoic origin of enzymatic lignin decomposition reconstructed from 31 fungal genomes.</title>
        <authorList>
            <person name="Floudas D."/>
            <person name="Binder M."/>
            <person name="Riley R."/>
            <person name="Barry K."/>
            <person name="Blanchette R.A."/>
            <person name="Henrissat B."/>
            <person name="Martinez A.T."/>
            <person name="Otillar R."/>
            <person name="Spatafora J.W."/>
            <person name="Yadav J.S."/>
            <person name="Aerts A."/>
            <person name="Benoit I."/>
            <person name="Boyd A."/>
            <person name="Carlson A."/>
            <person name="Copeland A."/>
            <person name="Coutinho P.M."/>
            <person name="de Vries R.P."/>
            <person name="Ferreira P."/>
            <person name="Findley K."/>
            <person name="Foster B."/>
            <person name="Gaskell J."/>
            <person name="Glotzer D."/>
            <person name="Gorecki P."/>
            <person name="Heitman J."/>
            <person name="Hesse C."/>
            <person name="Hori C."/>
            <person name="Igarashi K."/>
            <person name="Jurgens J.A."/>
            <person name="Kallen N."/>
            <person name="Kersten P."/>
            <person name="Kohler A."/>
            <person name="Kuees U."/>
            <person name="Kumar T.K.A."/>
            <person name="Kuo A."/>
            <person name="LaButti K."/>
            <person name="Larrondo L.F."/>
            <person name="Lindquist E."/>
            <person name="Ling A."/>
            <person name="Lombard V."/>
            <person name="Lucas S."/>
            <person name="Lundell T."/>
            <person name="Martin R."/>
            <person name="McLaughlin D.J."/>
            <person name="Morgenstern I."/>
            <person name="Morin E."/>
            <person name="Murat C."/>
            <person name="Nagy L.G."/>
            <person name="Nolan M."/>
            <person name="Ohm R.A."/>
            <person name="Patyshakuliyeva A."/>
            <person name="Rokas A."/>
            <person name="Ruiz-Duenas F.J."/>
            <person name="Sabat G."/>
            <person name="Salamov A."/>
            <person name="Samejima M."/>
            <person name="Schmutz J."/>
            <person name="Slot J.C."/>
            <person name="St John F."/>
            <person name="Stenlid J."/>
            <person name="Sun H."/>
            <person name="Sun S."/>
            <person name="Syed K."/>
            <person name="Tsang A."/>
            <person name="Wiebenga A."/>
            <person name="Young D."/>
            <person name="Pisabarro A."/>
            <person name="Eastwood D.C."/>
            <person name="Martin F."/>
            <person name="Cullen D."/>
            <person name="Grigoriev I.V."/>
            <person name="Hibbett D.S."/>
        </authorList>
    </citation>
    <scope>NUCLEOTIDE SEQUENCE [LARGE SCALE GENOMIC DNA]</scope>
    <source>
        <strain evidence="1 2">MD-104</strain>
    </source>
</reference>
<gene>
    <name evidence="1" type="ORF">WOLCODRAFT_29503</name>
</gene>
<protein>
    <submittedName>
        <fullName evidence="1">Uncharacterized protein</fullName>
    </submittedName>
</protein>
<accession>A0A2H3JAR9</accession>
<name>A0A2H3JAR9_WOLCO</name>
<proteinExistence type="predicted"/>
<dbReference type="Proteomes" id="UP000218811">
    <property type="component" value="Unassembled WGS sequence"/>
</dbReference>
<evidence type="ECO:0000313" key="2">
    <source>
        <dbReference type="Proteomes" id="UP000218811"/>
    </source>
</evidence>
<sequence>MIRTLKPGPDTMVAMMPYLHLGLEIVRLGATAHSGGIAIGTIRVEACMALHSAAGLSEIS</sequence>
<organism evidence="1 2">
    <name type="scientific">Wolfiporia cocos (strain MD-104)</name>
    <name type="common">Brown rot fungus</name>
    <dbReference type="NCBI Taxonomy" id="742152"/>
    <lineage>
        <taxon>Eukaryota</taxon>
        <taxon>Fungi</taxon>
        <taxon>Dikarya</taxon>
        <taxon>Basidiomycota</taxon>
        <taxon>Agaricomycotina</taxon>
        <taxon>Agaricomycetes</taxon>
        <taxon>Polyporales</taxon>
        <taxon>Phaeolaceae</taxon>
        <taxon>Wolfiporia</taxon>
    </lineage>
</organism>
<keyword evidence="2" id="KW-1185">Reference proteome</keyword>
<dbReference type="EMBL" id="KB467987">
    <property type="protein sequence ID" value="PCH39362.1"/>
    <property type="molecule type" value="Genomic_DNA"/>
</dbReference>